<feature type="transmembrane region" description="Helical" evidence="7">
    <location>
        <begin position="48"/>
        <end position="70"/>
    </location>
</feature>
<organism evidence="8 9">
    <name type="scientific">Sporolactobacillus terrae</name>
    <dbReference type="NCBI Taxonomy" id="269673"/>
    <lineage>
        <taxon>Bacteria</taxon>
        <taxon>Bacillati</taxon>
        <taxon>Bacillota</taxon>
        <taxon>Bacilli</taxon>
        <taxon>Bacillales</taxon>
        <taxon>Sporolactobacillaceae</taxon>
        <taxon>Sporolactobacillus</taxon>
    </lineage>
</organism>
<evidence type="ECO:0000256" key="2">
    <source>
        <dbReference type="ARBA" id="ARBA00006386"/>
    </source>
</evidence>
<dbReference type="InterPro" id="IPR052923">
    <property type="entry name" value="UPF0718"/>
</dbReference>
<feature type="transmembrane region" description="Helical" evidence="7">
    <location>
        <begin position="91"/>
        <end position="112"/>
    </location>
</feature>
<proteinExistence type="inferred from homology"/>
<name>A0A5K7X4J1_9BACL</name>
<dbReference type="GO" id="GO:0005886">
    <property type="term" value="C:plasma membrane"/>
    <property type="evidence" value="ECO:0007669"/>
    <property type="project" value="UniProtKB-SubCell"/>
</dbReference>
<evidence type="ECO:0000256" key="4">
    <source>
        <dbReference type="ARBA" id="ARBA00022692"/>
    </source>
</evidence>
<evidence type="ECO:0000313" key="8">
    <source>
        <dbReference type="EMBL" id="BBN99573.1"/>
    </source>
</evidence>
<dbReference type="PANTHER" id="PTHR34184">
    <property type="entry name" value="UPF0718 PROTEIN YCGR"/>
    <property type="match status" value="1"/>
</dbReference>
<keyword evidence="3" id="KW-1003">Cell membrane</keyword>
<dbReference type="InterPro" id="IPR005524">
    <property type="entry name" value="DUF318"/>
</dbReference>
<evidence type="ECO:0000256" key="5">
    <source>
        <dbReference type="ARBA" id="ARBA00022989"/>
    </source>
</evidence>
<protein>
    <submittedName>
        <fullName evidence="8">Permease</fullName>
    </submittedName>
</protein>
<keyword evidence="4 7" id="KW-0812">Transmembrane</keyword>
<dbReference type="AlphaFoldDB" id="A0A5K7X4J1"/>
<feature type="transmembrane region" description="Helical" evidence="7">
    <location>
        <begin position="317"/>
        <end position="338"/>
    </location>
</feature>
<dbReference type="EMBL" id="AP021853">
    <property type="protein sequence ID" value="BBN99573.1"/>
    <property type="molecule type" value="Genomic_DNA"/>
</dbReference>
<accession>A0A5K7X4J1</accession>
<evidence type="ECO:0000256" key="7">
    <source>
        <dbReference type="SAM" id="Phobius"/>
    </source>
</evidence>
<keyword evidence="6 7" id="KW-0472">Membrane</keyword>
<gene>
    <name evidence="8" type="primary">ycgR_1</name>
    <name evidence="8" type="ORF">St703_22780</name>
</gene>
<evidence type="ECO:0000313" key="9">
    <source>
        <dbReference type="Proteomes" id="UP000326951"/>
    </source>
</evidence>
<keyword evidence="5 7" id="KW-1133">Transmembrane helix</keyword>
<reference evidence="8 9" key="1">
    <citation type="submission" date="2019-09" db="EMBL/GenBank/DDBJ databases">
        <title>Complete genome sequence of Sporolactobacillus terrae 70-3.</title>
        <authorList>
            <person name="Tanaka N."/>
            <person name="Shiwa Y."/>
            <person name="Fujita N."/>
            <person name="Tanasupawat S."/>
        </authorList>
    </citation>
    <scope>NUCLEOTIDE SEQUENCE [LARGE SCALE GENOMIC DNA]</scope>
    <source>
        <strain evidence="8 9">70-3</strain>
    </source>
</reference>
<evidence type="ECO:0000256" key="1">
    <source>
        <dbReference type="ARBA" id="ARBA00004651"/>
    </source>
</evidence>
<sequence length="342" mass="38317">MDTPFKRISHPMTLIFFVALFLLVFFSEKTSGILLKQLPAQFYTFNTIFLSMLIESLPFLLIGVIVSALIQAYLKQEWIQHFFSGRRLIAMIPAAFTGILFPICECAIIPVIRSLIKKGLPQHIGVVMIAAIPVLNPVVFLSTFYAFQGNSLILYTRMSVALLSSLFIGAMTYYWFGRQSIVKGNAENNGRVIRWKTFYQKEQYSHHEQAGPHHILLHISNEFFDTAKYFIFGALIASSFQTFFNQQLLTSVAANPALGTVSMMGLAYLLSVCSTSDAFLAASFSGTFPPGALTAFLVFGAMLDIKNTMMLLSSFKLRFVAAFFLFTFGSVFVCSLVIDYLR</sequence>
<feature type="transmembrane region" description="Helical" evidence="7">
    <location>
        <begin position="288"/>
        <end position="305"/>
    </location>
</feature>
<comment type="similarity">
    <text evidence="2">Belongs to the UPF0718 family.</text>
</comment>
<evidence type="ECO:0000256" key="6">
    <source>
        <dbReference type="ARBA" id="ARBA00023136"/>
    </source>
</evidence>
<feature type="transmembrane region" description="Helical" evidence="7">
    <location>
        <begin position="257"/>
        <end position="282"/>
    </location>
</feature>
<comment type="subcellular location">
    <subcellularLocation>
        <location evidence="1">Cell membrane</location>
        <topology evidence="1">Multi-pass membrane protein</topology>
    </subcellularLocation>
</comment>
<evidence type="ECO:0000256" key="3">
    <source>
        <dbReference type="ARBA" id="ARBA00022475"/>
    </source>
</evidence>
<feature type="transmembrane region" description="Helical" evidence="7">
    <location>
        <begin position="124"/>
        <end position="147"/>
    </location>
</feature>
<dbReference type="PANTHER" id="PTHR34184:SF4">
    <property type="entry name" value="UPF0718 PROTEIN YCGR"/>
    <property type="match status" value="1"/>
</dbReference>
<dbReference type="Proteomes" id="UP000326951">
    <property type="component" value="Chromosome"/>
</dbReference>
<dbReference type="Pfam" id="PF03773">
    <property type="entry name" value="ArsP_1"/>
    <property type="match status" value="1"/>
</dbReference>
<feature type="transmembrane region" description="Helical" evidence="7">
    <location>
        <begin position="154"/>
        <end position="176"/>
    </location>
</feature>
<dbReference type="RefSeq" id="WP_152080644.1">
    <property type="nucleotide sequence ID" value="NZ_AP021853.1"/>
</dbReference>